<dbReference type="PANTHER" id="PTHR11945">
    <property type="entry name" value="MADS BOX PROTEIN"/>
    <property type="match status" value="1"/>
</dbReference>
<dbReference type="PANTHER" id="PTHR11945:SF448">
    <property type="entry name" value="MADS-BOX TRANSCRIPTION FACTOR FAMILY PROTEIN"/>
    <property type="match status" value="1"/>
</dbReference>
<dbReference type="InterPro" id="IPR036879">
    <property type="entry name" value="TF_MADSbox_sf"/>
</dbReference>
<comment type="caution">
    <text evidence="7">The sequence shown here is derived from an EMBL/GenBank/DDBJ whole genome shotgun (WGS) entry which is preliminary data.</text>
</comment>
<dbReference type="PRINTS" id="PR00404">
    <property type="entry name" value="MADSDOMAIN"/>
</dbReference>
<evidence type="ECO:0000256" key="1">
    <source>
        <dbReference type="ARBA" id="ARBA00004123"/>
    </source>
</evidence>
<dbReference type="EMBL" id="JAWXYG010000006">
    <property type="protein sequence ID" value="KAK4269020.1"/>
    <property type="molecule type" value="Genomic_DNA"/>
</dbReference>
<evidence type="ECO:0000313" key="8">
    <source>
        <dbReference type="Proteomes" id="UP001293593"/>
    </source>
</evidence>
<dbReference type="GO" id="GO:0000981">
    <property type="term" value="F:DNA-binding transcription factor activity, RNA polymerase II-specific"/>
    <property type="evidence" value="ECO:0007669"/>
    <property type="project" value="TreeGrafter"/>
</dbReference>
<dbReference type="AlphaFoldDB" id="A0AAE1MLM3"/>
<dbReference type="GO" id="GO:0046983">
    <property type="term" value="F:protein dimerization activity"/>
    <property type="evidence" value="ECO:0007669"/>
    <property type="project" value="InterPro"/>
</dbReference>
<dbReference type="Proteomes" id="UP001293593">
    <property type="component" value="Unassembled WGS sequence"/>
</dbReference>
<keyword evidence="2" id="KW-0805">Transcription regulation</keyword>
<evidence type="ECO:0000256" key="5">
    <source>
        <dbReference type="ARBA" id="ARBA00023242"/>
    </source>
</evidence>
<keyword evidence="8" id="KW-1185">Reference proteome</keyword>
<evidence type="ECO:0000259" key="6">
    <source>
        <dbReference type="PROSITE" id="PS50066"/>
    </source>
</evidence>
<gene>
    <name evidence="7" type="ORF">QN277_022229</name>
</gene>
<proteinExistence type="predicted"/>
<sequence>MAPSSSSPKTTRKPGKGRCKIEIKKVEQTSKRLVTFSKRKLGLFRKAAELSLLCDSQIAVIVFSQFGKVFTSGYPDPDTVIRRYLSGASSSSFSDPTPVHDPERESAPLRQEFEEAMKVLEKEKKFVNTDTDRLGCGHGLWWNRSVEEMSLEEVMRFKECVEQLRQNVAAAAEDKKKSTWLIDSQSPPVTMTEEKKSNWLIDSQLLPMVTTAEEKKSTWLIDSQLLPMVTTAEEKKSTWLIDSQLLPMVTTAEEKKSTWLIDSQLPLPMVTTVEEEKCTWLIDSQSQPVTMTEEKKSTWLIDSQSPPMVTTVEEKKSTWLIDPQLPLPVTTAEEEKCTWLIDSQSPPMTTAEEKNSTRLIHSQSQLEENCTWLIDTQSPPWSTADQSMYLSMFDDMLEIDQTWESWNASNSCDSIVPYSSDLGQNWPLTLRN</sequence>
<dbReference type="SUPFAM" id="SSF55455">
    <property type="entry name" value="SRF-like"/>
    <property type="match status" value="1"/>
</dbReference>
<evidence type="ECO:0000256" key="3">
    <source>
        <dbReference type="ARBA" id="ARBA00023125"/>
    </source>
</evidence>
<keyword evidence="5" id="KW-0539">Nucleus</keyword>
<evidence type="ECO:0000256" key="4">
    <source>
        <dbReference type="ARBA" id="ARBA00023163"/>
    </source>
</evidence>
<reference evidence="7" key="1">
    <citation type="submission" date="2023-10" db="EMBL/GenBank/DDBJ databases">
        <title>Chromosome-level genome of the transformable northern wattle, Acacia crassicarpa.</title>
        <authorList>
            <person name="Massaro I."/>
            <person name="Sinha N.R."/>
            <person name="Poethig S."/>
            <person name="Leichty A.R."/>
        </authorList>
    </citation>
    <scope>NUCLEOTIDE SEQUENCE</scope>
    <source>
        <strain evidence="7">Acra3RX</strain>
        <tissue evidence="7">Leaf</tissue>
    </source>
</reference>
<dbReference type="Pfam" id="PF00319">
    <property type="entry name" value="SRF-TF"/>
    <property type="match status" value="1"/>
</dbReference>
<name>A0AAE1MLM3_9FABA</name>
<keyword evidence="4" id="KW-0804">Transcription</keyword>
<comment type="subcellular location">
    <subcellularLocation>
        <location evidence="1">Nucleus</location>
    </subcellularLocation>
</comment>
<accession>A0AAE1MLM3</accession>
<evidence type="ECO:0000256" key="2">
    <source>
        <dbReference type="ARBA" id="ARBA00023015"/>
    </source>
</evidence>
<organism evidence="7 8">
    <name type="scientific">Acacia crassicarpa</name>
    <name type="common">northern wattle</name>
    <dbReference type="NCBI Taxonomy" id="499986"/>
    <lineage>
        <taxon>Eukaryota</taxon>
        <taxon>Viridiplantae</taxon>
        <taxon>Streptophyta</taxon>
        <taxon>Embryophyta</taxon>
        <taxon>Tracheophyta</taxon>
        <taxon>Spermatophyta</taxon>
        <taxon>Magnoliopsida</taxon>
        <taxon>eudicotyledons</taxon>
        <taxon>Gunneridae</taxon>
        <taxon>Pentapetalae</taxon>
        <taxon>rosids</taxon>
        <taxon>fabids</taxon>
        <taxon>Fabales</taxon>
        <taxon>Fabaceae</taxon>
        <taxon>Caesalpinioideae</taxon>
        <taxon>mimosoid clade</taxon>
        <taxon>Acacieae</taxon>
        <taxon>Acacia</taxon>
    </lineage>
</organism>
<dbReference type="Gene3D" id="3.40.1810.10">
    <property type="entry name" value="Transcription factor, MADS-box"/>
    <property type="match status" value="1"/>
</dbReference>
<dbReference type="SMART" id="SM00432">
    <property type="entry name" value="MADS"/>
    <property type="match status" value="1"/>
</dbReference>
<dbReference type="GO" id="GO:0005634">
    <property type="term" value="C:nucleus"/>
    <property type="evidence" value="ECO:0007669"/>
    <property type="project" value="UniProtKB-SubCell"/>
</dbReference>
<dbReference type="PROSITE" id="PS50066">
    <property type="entry name" value="MADS_BOX_2"/>
    <property type="match status" value="1"/>
</dbReference>
<dbReference type="GO" id="GO:0000978">
    <property type="term" value="F:RNA polymerase II cis-regulatory region sequence-specific DNA binding"/>
    <property type="evidence" value="ECO:0007669"/>
    <property type="project" value="TreeGrafter"/>
</dbReference>
<protein>
    <recommendedName>
        <fullName evidence="6">MADS-box domain-containing protein</fullName>
    </recommendedName>
</protein>
<evidence type="ECO:0000313" key="7">
    <source>
        <dbReference type="EMBL" id="KAK4269020.1"/>
    </source>
</evidence>
<feature type="domain" description="MADS-box" evidence="6">
    <location>
        <begin position="16"/>
        <end position="76"/>
    </location>
</feature>
<dbReference type="InterPro" id="IPR002100">
    <property type="entry name" value="TF_MADSbox"/>
</dbReference>
<keyword evidence="3" id="KW-0238">DNA-binding</keyword>